<name>A0A0F9GU68_9ZZZZ</name>
<dbReference type="EMBL" id="LAZR01016975">
    <property type="protein sequence ID" value="KKM02294.1"/>
    <property type="molecule type" value="Genomic_DNA"/>
</dbReference>
<protein>
    <submittedName>
        <fullName evidence="1">Uncharacterized protein</fullName>
    </submittedName>
</protein>
<reference evidence="1" key="1">
    <citation type="journal article" date="2015" name="Nature">
        <title>Complex archaea that bridge the gap between prokaryotes and eukaryotes.</title>
        <authorList>
            <person name="Spang A."/>
            <person name="Saw J.H."/>
            <person name="Jorgensen S.L."/>
            <person name="Zaremba-Niedzwiedzka K."/>
            <person name="Martijn J."/>
            <person name="Lind A.E."/>
            <person name="van Eijk R."/>
            <person name="Schleper C."/>
            <person name="Guy L."/>
            <person name="Ettema T.J."/>
        </authorList>
    </citation>
    <scope>NUCLEOTIDE SEQUENCE</scope>
</reference>
<sequence length="417" mass="48544">MFFIVSILLLVANEEVLARSMTTKYQDDIILNIHNRSVEAPLFFSNTDTEDVSVENHALDCQISSSFEITPEFITSKIVFSNEVTHFEVQKKQQLSKIIVDAIINAAENSPFSRKYFWMVLHSPQFKIEFKMFDLFQNASDPDGSYNAIKNRIRLKISQNVTSKIPSFLINNLMHEFWHAFIAICNIKGDSQNEFSIIRQLTLSCPVQPPYEDKRESLDNLLNNGINRIIVEIPSMLQLEKEGRLKKINRALLNSYRKVVKDYIPLLHKLNLTEIKYDNYLKGIKTTTFQLSSNLDNSNNLYPIYLEHAVLERGRKLGYAHLVEPNDTDFKLISLISDTQLQLKTQPWKKIDYLEYIPYHILKEKEAWLVGALPYTVLKKFFIEIFNFHHKQFKETIDIMKNLQLESCKEPHPTGSS</sequence>
<proteinExistence type="predicted"/>
<dbReference type="AlphaFoldDB" id="A0A0F9GU68"/>
<organism evidence="1">
    <name type="scientific">marine sediment metagenome</name>
    <dbReference type="NCBI Taxonomy" id="412755"/>
    <lineage>
        <taxon>unclassified sequences</taxon>
        <taxon>metagenomes</taxon>
        <taxon>ecological metagenomes</taxon>
    </lineage>
</organism>
<gene>
    <name evidence="1" type="ORF">LCGC14_1785860</name>
</gene>
<evidence type="ECO:0000313" key="1">
    <source>
        <dbReference type="EMBL" id="KKM02294.1"/>
    </source>
</evidence>
<accession>A0A0F9GU68</accession>
<comment type="caution">
    <text evidence="1">The sequence shown here is derived from an EMBL/GenBank/DDBJ whole genome shotgun (WGS) entry which is preliminary data.</text>
</comment>